<reference evidence="1" key="1">
    <citation type="submission" date="2023-04" db="EMBL/GenBank/DDBJ databases">
        <title>A chromosome-level genome assembly of the parasitoid wasp Eretmocerus hayati.</title>
        <authorList>
            <person name="Zhong Y."/>
            <person name="Liu S."/>
            <person name="Liu Y."/>
        </authorList>
    </citation>
    <scope>NUCLEOTIDE SEQUENCE</scope>
    <source>
        <strain evidence="1">ZJU_SS_LIU_2023</strain>
    </source>
</reference>
<accession>A0ACC2PTX5</accession>
<organism evidence="1 2">
    <name type="scientific">Eretmocerus hayati</name>
    <dbReference type="NCBI Taxonomy" id="131215"/>
    <lineage>
        <taxon>Eukaryota</taxon>
        <taxon>Metazoa</taxon>
        <taxon>Ecdysozoa</taxon>
        <taxon>Arthropoda</taxon>
        <taxon>Hexapoda</taxon>
        <taxon>Insecta</taxon>
        <taxon>Pterygota</taxon>
        <taxon>Neoptera</taxon>
        <taxon>Endopterygota</taxon>
        <taxon>Hymenoptera</taxon>
        <taxon>Apocrita</taxon>
        <taxon>Proctotrupomorpha</taxon>
        <taxon>Chalcidoidea</taxon>
        <taxon>Aphelinidae</taxon>
        <taxon>Aphelininae</taxon>
        <taxon>Eretmocerus</taxon>
    </lineage>
</organism>
<comment type="caution">
    <text evidence="1">The sequence shown here is derived from an EMBL/GenBank/DDBJ whole genome shotgun (WGS) entry which is preliminary data.</text>
</comment>
<keyword evidence="2" id="KW-1185">Reference proteome</keyword>
<dbReference type="EMBL" id="CM056741">
    <property type="protein sequence ID" value="KAJ8685827.1"/>
    <property type="molecule type" value="Genomic_DNA"/>
</dbReference>
<gene>
    <name evidence="1" type="ORF">QAD02_021620</name>
</gene>
<dbReference type="Proteomes" id="UP001239111">
    <property type="component" value="Chromosome 1"/>
</dbReference>
<evidence type="ECO:0000313" key="1">
    <source>
        <dbReference type="EMBL" id="KAJ8685827.1"/>
    </source>
</evidence>
<protein>
    <submittedName>
        <fullName evidence="1">Uncharacterized protein</fullName>
    </submittedName>
</protein>
<sequence length="543" mass="61759">MDSNTFHYAATESRYKYVNSPQVGLVRGLPNPKPMVSCYANSLVQCLVNCWDIRNKFENSPEPNPITKVLMEYSRGLEYQDIMRLRSFAGEMYSEPEQQDVTEFLMDLCNKSPNLSKIMEHEIVETRICPLCGDVANDVPLHNLIYPLALPNKLKKRNLMEIFNQLNDTDIKCSNLNCSGIRKSKSYLMNIGEHIIFQFKIFKNYESGKTYKITGLTMKNIQEEFKIGNCTYRVESVILHPGNSINSGHYTSLLRSQGKWILADGMTVRESLWNECDGNPFVLFSKKTNRVSSNTSSGNSSTRERVMTSGAKIHTLSGEMPVKTGENQLINSDSFVSIVNSHDELIRAKLSNNQHLQNSQHLDVGEPIVHIATRIQALVKENMINSIIQLKRKRLRLDFGSLVERRIEARRLALSAIYSRESHVSRVKYCLKKCQEKLQLSLIRLGEKPVLGNEEFWLAAICGTAYGKHVSSSETFFSDAVRYPMNYASHNRESGELVINEDGKVMDILPVTEELKRGGKSWECTGYCKKVNPDILIELTRLS</sequence>
<name>A0ACC2PTX5_9HYME</name>
<proteinExistence type="predicted"/>
<evidence type="ECO:0000313" key="2">
    <source>
        <dbReference type="Proteomes" id="UP001239111"/>
    </source>
</evidence>